<dbReference type="InterPro" id="IPR015943">
    <property type="entry name" value="WD40/YVTN_repeat-like_dom_sf"/>
</dbReference>
<dbReference type="GO" id="GO:0032040">
    <property type="term" value="C:small-subunit processome"/>
    <property type="evidence" value="ECO:0007669"/>
    <property type="project" value="TreeGrafter"/>
</dbReference>
<dbReference type="InterPro" id="IPR001680">
    <property type="entry name" value="WD40_rpt"/>
</dbReference>
<dbReference type="Gene3D" id="2.130.10.10">
    <property type="entry name" value="YVTN repeat-like/Quinoprotein amine dehydrogenase"/>
    <property type="match status" value="1"/>
</dbReference>
<accession>A0AA35WGX2</accession>
<sequence length="351" mass="40265">MSKFSYKFSNLYGAVYRQGNLVFSEDGNCVISPVGNRLSHFDLKNNRSCTFPFENRKNIRRFAVSPDGVILISVDEDGRALIVNLHKKAVLHHFNFKERVYDLKYSPDGRYIAVTHGRMVQVWHAPGQAKDCTPLSLYRSYPGQYDDTLCLDWSDDSRFFAVGSRDMSCRVFSVKPVAGFHYVTLAAHRSAVLSCFFRPDSLSLYTVARDGAVGVWDCSMTLSDMRTHTREWARLKQKTRRRRRREREERSLDEEEDGVAVSEEEEGEGGREEEEEGEGEREEEVEEEEEEEDEKSEEKDDVSEMEEEHLGRTHRNGEGPPEGGPVARSKNICGWSLTHKLVDVSHYCDLA</sequence>
<dbReference type="PROSITE" id="PS50294">
    <property type="entry name" value="WD_REPEATS_REGION"/>
    <property type="match status" value="1"/>
</dbReference>
<evidence type="ECO:0000256" key="1">
    <source>
        <dbReference type="PROSITE-ProRule" id="PRU00221"/>
    </source>
</evidence>
<evidence type="ECO:0000256" key="2">
    <source>
        <dbReference type="SAM" id="MobiDB-lite"/>
    </source>
</evidence>
<evidence type="ECO:0000313" key="3">
    <source>
        <dbReference type="EMBL" id="CAI8016871.1"/>
    </source>
</evidence>
<name>A0AA35WGX2_GEOBA</name>
<dbReference type="InterPro" id="IPR027145">
    <property type="entry name" value="PWP2"/>
</dbReference>
<dbReference type="Pfam" id="PF00400">
    <property type="entry name" value="WD40"/>
    <property type="match status" value="3"/>
</dbReference>
<feature type="compositionally biased region" description="Basic and acidic residues" evidence="2">
    <location>
        <begin position="308"/>
        <end position="317"/>
    </location>
</feature>
<dbReference type="InterPro" id="IPR036322">
    <property type="entry name" value="WD40_repeat_dom_sf"/>
</dbReference>
<dbReference type="PANTHER" id="PTHR19858">
    <property type="entry name" value="WD40 REPEAT PROTEIN"/>
    <property type="match status" value="1"/>
</dbReference>
<dbReference type="SUPFAM" id="SSF50978">
    <property type="entry name" value="WD40 repeat-like"/>
    <property type="match status" value="1"/>
</dbReference>
<keyword evidence="1" id="KW-0853">WD repeat</keyword>
<dbReference type="PANTHER" id="PTHR19858:SF0">
    <property type="entry name" value="PERIODIC TRYPTOPHAN PROTEIN 2 HOMOLOG"/>
    <property type="match status" value="1"/>
</dbReference>
<feature type="region of interest" description="Disordered" evidence="2">
    <location>
        <begin position="243"/>
        <end position="330"/>
    </location>
</feature>
<comment type="caution">
    <text evidence="3">The sequence shown here is derived from an EMBL/GenBank/DDBJ whole genome shotgun (WGS) entry which is preliminary data.</text>
</comment>
<dbReference type="PROSITE" id="PS50082">
    <property type="entry name" value="WD_REPEATS_2"/>
    <property type="match status" value="1"/>
</dbReference>
<dbReference type="SMART" id="SM00320">
    <property type="entry name" value="WD40"/>
    <property type="match status" value="4"/>
</dbReference>
<evidence type="ECO:0000313" key="4">
    <source>
        <dbReference type="Proteomes" id="UP001174909"/>
    </source>
</evidence>
<dbReference type="EMBL" id="CASHTH010001567">
    <property type="protein sequence ID" value="CAI8016871.1"/>
    <property type="molecule type" value="Genomic_DNA"/>
</dbReference>
<organism evidence="3 4">
    <name type="scientific">Geodia barretti</name>
    <name type="common">Barrett's horny sponge</name>
    <dbReference type="NCBI Taxonomy" id="519541"/>
    <lineage>
        <taxon>Eukaryota</taxon>
        <taxon>Metazoa</taxon>
        <taxon>Porifera</taxon>
        <taxon>Demospongiae</taxon>
        <taxon>Heteroscleromorpha</taxon>
        <taxon>Tetractinellida</taxon>
        <taxon>Astrophorina</taxon>
        <taxon>Geodiidae</taxon>
        <taxon>Geodia</taxon>
    </lineage>
</organism>
<gene>
    <name evidence="3" type="ORF">GBAR_LOCUS10311</name>
</gene>
<dbReference type="GO" id="GO:0000462">
    <property type="term" value="P:maturation of SSU-rRNA from tricistronic rRNA transcript (SSU-rRNA, 5.8S rRNA, LSU-rRNA)"/>
    <property type="evidence" value="ECO:0007669"/>
    <property type="project" value="TreeGrafter"/>
</dbReference>
<dbReference type="GO" id="GO:0000028">
    <property type="term" value="P:ribosomal small subunit assembly"/>
    <property type="evidence" value="ECO:0007669"/>
    <property type="project" value="TreeGrafter"/>
</dbReference>
<keyword evidence="4" id="KW-1185">Reference proteome</keyword>
<reference evidence="3" key="1">
    <citation type="submission" date="2023-03" db="EMBL/GenBank/DDBJ databases">
        <authorList>
            <person name="Steffen K."/>
            <person name="Cardenas P."/>
        </authorList>
    </citation>
    <scope>NUCLEOTIDE SEQUENCE</scope>
</reference>
<feature type="compositionally biased region" description="Acidic residues" evidence="2">
    <location>
        <begin position="251"/>
        <end position="307"/>
    </location>
</feature>
<feature type="repeat" description="WD" evidence="1">
    <location>
        <begin position="185"/>
        <end position="217"/>
    </location>
</feature>
<dbReference type="AlphaFoldDB" id="A0AA35WGX2"/>
<dbReference type="Proteomes" id="UP001174909">
    <property type="component" value="Unassembled WGS sequence"/>
</dbReference>
<proteinExistence type="predicted"/>
<dbReference type="GO" id="GO:0034388">
    <property type="term" value="C:Pwp2p-containing subcomplex of 90S preribosome"/>
    <property type="evidence" value="ECO:0007669"/>
    <property type="project" value="TreeGrafter"/>
</dbReference>
<protein>
    <submittedName>
        <fullName evidence="3">Periodic tryptophan protein 2 homolog</fullName>
    </submittedName>
</protein>